<feature type="region of interest" description="Disordered" evidence="1">
    <location>
        <begin position="85"/>
        <end position="108"/>
    </location>
</feature>
<accession>A0A915KS78</accession>
<feature type="compositionally biased region" description="Basic and acidic residues" evidence="1">
    <location>
        <begin position="85"/>
        <end position="101"/>
    </location>
</feature>
<protein>
    <submittedName>
        <fullName evidence="4">Uncharacterized protein</fullName>
    </submittedName>
</protein>
<reference evidence="4" key="1">
    <citation type="submission" date="2022-11" db="UniProtKB">
        <authorList>
            <consortium name="WormBaseParasite"/>
        </authorList>
    </citation>
    <scope>IDENTIFICATION</scope>
</reference>
<name>A0A915KS78_ROMCU</name>
<evidence type="ECO:0000256" key="2">
    <source>
        <dbReference type="SAM" id="SignalP"/>
    </source>
</evidence>
<feature type="chain" id="PRO_5037999844" evidence="2">
    <location>
        <begin position="22"/>
        <end position="108"/>
    </location>
</feature>
<keyword evidence="3" id="KW-1185">Reference proteome</keyword>
<evidence type="ECO:0000313" key="3">
    <source>
        <dbReference type="Proteomes" id="UP000887565"/>
    </source>
</evidence>
<keyword evidence="2" id="KW-0732">Signal</keyword>
<feature type="signal peptide" evidence="2">
    <location>
        <begin position="1"/>
        <end position="21"/>
    </location>
</feature>
<dbReference type="WBParaSite" id="nRc.2.0.1.t41749-RA">
    <property type="protein sequence ID" value="nRc.2.0.1.t41749-RA"/>
    <property type="gene ID" value="nRc.2.0.1.g41749"/>
</dbReference>
<evidence type="ECO:0000313" key="4">
    <source>
        <dbReference type="WBParaSite" id="nRc.2.0.1.t41749-RA"/>
    </source>
</evidence>
<dbReference type="Proteomes" id="UP000887565">
    <property type="component" value="Unplaced"/>
</dbReference>
<proteinExistence type="predicted"/>
<organism evidence="3 4">
    <name type="scientific">Romanomermis culicivorax</name>
    <name type="common">Nematode worm</name>
    <dbReference type="NCBI Taxonomy" id="13658"/>
    <lineage>
        <taxon>Eukaryota</taxon>
        <taxon>Metazoa</taxon>
        <taxon>Ecdysozoa</taxon>
        <taxon>Nematoda</taxon>
        <taxon>Enoplea</taxon>
        <taxon>Dorylaimia</taxon>
        <taxon>Mermithida</taxon>
        <taxon>Mermithoidea</taxon>
        <taxon>Mermithidae</taxon>
        <taxon>Romanomermis</taxon>
    </lineage>
</organism>
<sequence length="108" mass="12247">MRNLNSLIFVMCALFMISATGKRLGDYDQSTNDYNRPKRFALGMFRNSAGKEHSDGTVDSDYNGNNMFHRVRKDTDIEYQRRVETGNVEIKPESLGNDKQKGATGVPH</sequence>
<dbReference type="AlphaFoldDB" id="A0A915KS78"/>
<evidence type="ECO:0000256" key="1">
    <source>
        <dbReference type="SAM" id="MobiDB-lite"/>
    </source>
</evidence>